<evidence type="ECO:0000313" key="2">
    <source>
        <dbReference type="Proteomes" id="UP000724874"/>
    </source>
</evidence>
<gene>
    <name evidence="1" type="ORF">CPB84DRAFT_1750930</name>
</gene>
<sequence length="533" mass="59623">MSVQIFVDDTDPGIKYGGGWKQLTFDASNASQFTSSPLYDTAHLATFASSSSANFSYTFDASFLSTALTETITSCTIDGRNATVYSSGQVICQSTIDLRDGTHELVVEATVGILTFWASYSMGVYGTFNNTETSFSEIAASYTLDGEEPINFIIQNTEVDAHYFGTQALILQLPKNPLGQHHLQVNFPDIHEPTPLRFEQIIVQNTTSRTLPPFPTPLTGVLTHGSPGVTNLGTSIGWLQKRITLLKEIGNSELAARPFLLPRILRIEAAKRRGHPSNFFPETRTYQSTRTNKMTGAGNRTARTTTRLSFSATNTILFRYRLFWNPQPPSSIFKKSLRQGRDGDRKWIGRVEGRAIYARSPGIAHFVVHLIAEFKVPKFVKIALGREETGGGVRILTKSMWYESVPYALIPQSTDNRNATGRQSFMVLSIDKRLERERRGTTNFHPLLPSFLPSFLYLPTLLRPSKVQSTNLSRRLGGVTYHEVEESMSSRHSRRTVVVHGHYLLQLGWVNVSKYAIILSQGMETMRETYARG</sequence>
<name>A0A9P5THP1_GYMJU</name>
<organism evidence="1 2">
    <name type="scientific">Gymnopilus junonius</name>
    <name type="common">Spectacular rustgill mushroom</name>
    <name type="synonym">Gymnopilus spectabilis subsp. junonius</name>
    <dbReference type="NCBI Taxonomy" id="109634"/>
    <lineage>
        <taxon>Eukaryota</taxon>
        <taxon>Fungi</taxon>
        <taxon>Dikarya</taxon>
        <taxon>Basidiomycota</taxon>
        <taxon>Agaricomycotina</taxon>
        <taxon>Agaricomycetes</taxon>
        <taxon>Agaricomycetidae</taxon>
        <taxon>Agaricales</taxon>
        <taxon>Agaricineae</taxon>
        <taxon>Hymenogastraceae</taxon>
        <taxon>Gymnopilus</taxon>
    </lineage>
</organism>
<keyword evidence="2" id="KW-1185">Reference proteome</keyword>
<proteinExistence type="predicted"/>
<evidence type="ECO:0000313" key="1">
    <source>
        <dbReference type="EMBL" id="KAF8882307.1"/>
    </source>
</evidence>
<dbReference type="EMBL" id="JADNYJ010000124">
    <property type="protein sequence ID" value="KAF8882307.1"/>
    <property type="molecule type" value="Genomic_DNA"/>
</dbReference>
<dbReference type="OrthoDB" id="2927144at2759"/>
<accession>A0A9P5THP1</accession>
<dbReference type="AlphaFoldDB" id="A0A9P5THP1"/>
<comment type="caution">
    <text evidence="1">The sequence shown here is derived from an EMBL/GenBank/DDBJ whole genome shotgun (WGS) entry which is preliminary data.</text>
</comment>
<dbReference type="Proteomes" id="UP000724874">
    <property type="component" value="Unassembled WGS sequence"/>
</dbReference>
<protein>
    <submittedName>
        <fullName evidence="1">Uncharacterized protein</fullName>
    </submittedName>
</protein>
<reference evidence="1" key="1">
    <citation type="submission" date="2020-11" db="EMBL/GenBank/DDBJ databases">
        <authorList>
            <consortium name="DOE Joint Genome Institute"/>
            <person name="Ahrendt S."/>
            <person name="Riley R."/>
            <person name="Andreopoulos W."/>
            <person name="LaButti K."/>
            <person name="Pangilinan J."/>
            <person name="Ruiz-duenas F.J."/>
            <person name="Barrasa J.M."/>
            <person name="Sanchez-Garcia M."/>
            <person name="Camarero S."/>
            <person name="Miyauchi S."/>
            <person name="Serrano A."/>
            <person name="Linde D."/>
            <person name="Babiker R."/>
            <person name="Drula E."/>
            <person name="Ayuso-Fernandez I."/>
            <person name="Pacheco R."/>
            <person name="Padilla G."/>
            <person name="Ferreira P."/>
            <person name="Barriuso J."/>
            <person name="Kellner H."/>
            <person name="Castanera R."/>
            <person name="Alfaro M."/>
            <person name="Ramirez L."/>
            <person name="Pisabarro A.G."/>
            <person name="Kuo A."/>
            <person name="Tritt A."/>
            <person name="Lipzen A."/>
            <person name="He G."/>
            <person name="Yan M."/>
            <person name="Ng V."/>
            <person name="Cullen D."/>
            <person name="Martin F."/>
            <person name="Rosso M.-N."/>
            <person name="Henrissat B."/>
            <person name="Hibbett D."/>
            <person name="Martinez A.T."/>
            <person name="Grigoriev I.V."/>
        </authorList>
    </citation>
    <scope>NUCLEOTIDE SEQUENCE</scope>
    <source>
        <strain evidence="1">AH 44721</strain>
    </source>
</reference>